<feature type="transmembrane region" description="Helical" evidence="1">
    <location>
        <begin position="187"/>
        <end position="207"/>
    </location>
</feature>
<keyword evidence="1" id="KW-0812">Transmembrane</keyword>
<evidence type="ECO:0000256" key="1">
    <source>
        <dbReference type="SAM" id="Phobius"/>
    </source>
</evidence>
<evidence type="ECO:0000313" key="5">
    <source>
        <dbReference type="Proteomes" id="UP000295685"/>
    </source>
</evidence>
<dbReference type="Proteomes" id="UP000295685">
    <property type="component" value="Unassembled WGS sequence"/>
</dbReference>
<dbReference type="EMBL" id="PECM01000009">
    <property type="protein sequence ID" value="TEA03119.1"/>
    <property type="molecule type" value="Genomic_DNA"/>
</dbReference>
<feature type="transmembrane region" description="Helical" evidence="1">
    <location>
        <begin position="42"/>
        <end position="63"/>
    </location>
</feature>
<gene>
    <name evidence="3" type="ORF">CCUG60883_03744</name>
    <name evidence="2" type="ORF">CCUG60885_00460</name>
</gene>
<dbReference type="EMBL" id="PECK01000001">
    <property type="protein sequence ID" value="TDZ98589.1"/>
    <property type="molecule type" value="Genomic_DNA"/>
</dbReference>
<evidence type="ECO:0000313" key="4">
    <source>
        <dbReference type="Proteomes" id="UP000294844"/>
    </source>
</evidence>
<dbReference type="Proteomes" id="UP000294844">
    <property type="component" value="Unassembled WGS sequence"/>
</dbReference>
<reference evidence="4 5" key="1">
    <citation type="journal article" date="2019" name="Sci. Rep.">
        <title>Extended insight into the Mycobacterium chelonae-abscessus complex through whole genome sequencing of Mycobacterium salmoniphilum outbreak and Mycobacterium salmoniphilum-like strains.</title>
        <authorList>
            <person name="Behra P.R.K."/>
            <person name="Das S."/>
            <person name="Pettersson B.M.F."/>
            <person name="Shirreff L."/>
            <person name="DuCote T."/>
            <person name="Jacobsson K.G."/>
            <person name="Ennis D.G."/>
            <person name="Kirsebom L.A."/>
        </authorList>
    </citation>
    <scope>NUCLEOTIDE SEQUENCE [LARGE SCALE GENOMIC DNA]</scope>
    <source>
        <strain evidence="3 4">CCUG 60883</strain>
        <strain evidence="2 5">CCUG 60885</strain>
    </source>
</reference>
<accession>A0A4R8SLQ6</accession>
<dbReference type="RefSeq" id="WP_134144703.1">
    <property type="nucleotide sequence ID" value="NZ_PECK01000001.1"/>
</dbReference>
<sequence>MIDPSAWQVMQIVRIVFLLCFLPVLLYRIWRLWRQPASAPAIAITAFGVVMWFWLLLLSDFLWSVLPVQIRAASMAGWFVTTVAACVQIFVLGISGSASPAQMRRAWRIVLAITAVVLVVVAVSAQHSQALLAAEDLNELTNALLDGADSGAVVASVVSNGYLTATLVQLIWVGYRHADSTPVGTGLGLLAVASLFEVVCVFVGGIWRPLTGGHDLISARYGMVLQSVSGGVGITLMAVGFLWPPVVLRVQARRHERRLRPLHDEFVHLFPQLFPPMESQIRLSDKVFEWSTHVQDGLTLLAQSRDLPLETDTSAPEVKSARALAVANWIVGQSNPGFSGEWLRAPAGVSDEAWVLAIADAYRDHAEVRGHSEVNVSVCR</sequence>
<dbReference type="AlphaFoldDB" id="A0A4R8SLQ6"/>
<proteinExistence type="predicted"/>
<comment type="caution">
    <text evidence="2">The sequence shown here is derived from an EMBL/GenBank/DDBJ whole genome shotgun (WGS) entry which is preliminary data.</text>
</comment>
<evidence type="ECO:0000313" key="2">
    <source>
        <dbReference type="EMBL" id="TDZ98589.1"/>
    </source>
</evidence>
<feature type="transmembrane region" description="Helical" evidence="1">
    <location>
        <begin position="152"/>
        <end position="175"/>
    </location>
</feature>
<keyword evidence="4" id="KW-1185">Reference proteome</keyword>
<feature type="transmembrane region" description="Helical" evidence="1">
    <location>
        <begin position="227"/>
        <end position="248"/>
    </location>
</feature>
<protein>
    <submittedName>
        <fullName evidence="2">Uncharacterized protein</fullName>
    </submittedName>
</protein>
<dbReference type="OrthoDB" id="4761342at2"/>
<feature type="transmembrane region" description="Helical" evidence="1">
    <location>
        <begin position="75"/>
        <end position="94"/>
    </location>
</feature>
<keyword evidence="1" id="KW-0472">Membrane</keyword>
<feature type="transmembrane region" description="Helical" evidence="1">
    <location>
        <begin position="106"/>
        <end position="125"/>
    </location>
</feature>
<organism evidence="2 5">
    <name type="scientific">Mycobacteroides salmoniphilum</name>
    <dbReference type="NCBI Taxonomy" id="404941"/>
    <lineage>
        <taxon>Bacteria</taxon>
        <taxon>Bacillati</taxon>
        <taxon>Actinomycetota</taxon>
        <taxon>Actinomycetes</taxon>
        <taxon>Mycobacteriales</taxon>
        <taxon>Mycobacteriaceae</taxon>
        <taxon>Mycobacteroides</taxon>
    </lineage>
</organism>
<evidence type="ECO:0000313" key="3">
    <source>
        <dbReference type="EMBL" id="TEA03119.1"/>
    </source>
</evidence>
<name>A0A4R8SLQ6_9MYCO</name>
<keyword evidence="1" id="KW-1133">Transmembrane helix</keyword>
<feature type="transmembrane region" description="Helical" evidence="1">
    <location>
        <begin position="12"/>
        <end position="30"/>
    </location>
</feature>